<keyword evidence="2" id="KW-0479">Metal-binding</keyword>
<dbReference type="InterPro" id="IPR015797">
    <property type="entry name" value="NUDIX_hydrolase-like_dom_sf"/>
</dbReference>
<dbReference type="Gene3D" id="3.90.79.10">
    <property type="entry name" value="Nucleoside Triphosphate Pyrophosphohydrolase"/>
    <property type="match status" value="1"/>
</dbReference>
<dbReference type="GO" id="GO:0005737">
    <property type="term" value="C:cytoplasm"/>
    <property type="evidence" value="ECO:0007669"/>
    <property type="project" value="TreeGrafter"/>
</dbReference>
<dbReference type="PROSITE" id="PS51462">
    <property type="entry name" value="NUDIX"/>
    <property type="match status" value="1"/>
</dbReference>
<protein>
    <recommendedName>
        <fullName evidence="5">Nudix hydrolase domain-containing protein</fullName>
    </recommendedName>
</protein>
<proteinExistence type="predicted"/>
<dbReference type="CDD" id="cd04666">
    <property type="entry name" value="NUDIX_DIPP2_like_Nudt4"/>
    <property type="match status" value="1"/>
</dbReference>
<dbReference type="GO" id="GO:0000298">
    <property type="term" value="F:endopolyphosphatase activity"/>
    <property type="evidence" value="ECO:0007669"/>
    <property type="project" value="TreeGrafter"/>
</dbReference>
<dbReference type="GO" id="GO:0005634">
    <property type="term" value="C:nucleus"/>
    <property type="evidence" value="ECO:0007669"/>
    <property type="project" value="TreeGrafter"/>
</dbReference>
<dbReference type="AlphaFoldDB" id="A0A9P6TA39"/>
<dbReference type="GO" id="GO:0008486">
    <property type="term" value="F:diphosphoinositol-polyphosphate diphosphatase activity"/>
    <property type="evidence" value="ECO:0007669"/>
    <property type="project" value="TreeGrafter"/>
</dbReference>
<feature type="domain" description="Nudix hydrolase" evidence="5">
    <location>
        <begin position="8"/>
        <end position="152"/>
    </location>
</feature>
<organism evidence="6 7">
    <name type="scientific">Cronartium quercuum f. sp. fusiforme G11</name>
    <dbReference type="NCBI Taxonomy" id="708437"/>
    <lineage>
        <taxon>Eukaryota</taxon>
        <taxon>Fungi</taxon>
        <taxon>Dikarya</taxon>
        <taxon>Basidiomycota</taxon>
        <taxon>Pucciniomycotina</taxon>
        <taxon>Pucciniomycetes</taxon>
        <taxon>Pucciniales</taxon>
        <taxon>Coleosporiaceae</taxon>
        <taxon>Cronartium</taxon>
    </lineage>
</organism>
<dbReference type="InterPro" id="IPR000086">
    <property type="entry name" value="NUDIX_hydrolase_dom"/>
</dbReference>
<dbReference type="GO" id="GO:1901909">
    <property type="term" value="P:diadenosine hexaphosphate catabolic process"/>
    <property type="evidence" value="ECO:0007669"/>
    <property type="project" value="TreeGrafter"/>
</dbReference>
<dbReference type="SUPFAM" id="SSF55811">
    <property type="entry name" value="Nudix"/>
    <property type="match status" value="1"/>
</dbReference>
<dbReference type="GO" id="GO:0034431">
    <property type="term" value="F:bis(5'-adenosyl)-hexaphosphatase activity"/>
    <property type="evidence" value="ECO:0007669"/>
    <property type="project" value="TreeGrafter"/>
</dbReference>
<dbReference type="GO" id="GO:1901911">
    <property type="term" value="P:adenosine 5'-(hexahydrogen pentaphosphate) catabolic process"/>
    <property type="evidence" value="ECO:0007669"/>
    <property type="project" value="TreeGrafter"/>
</dbReference>
<evidence type="ECO:0000259" key="5">
    <source>
        <dbReference type="PROSITE" id="PS51462"/>
    </source>
</evidence>
<dbReference type="Proteomes" id="UP000886653">
    <property type="component" value="Unassembled WGS sequence"/>
</dbReference>
<dbReference type="GO" id="GO:0034432">
    <property type="term" value="F:bis(5'-adenosyl)-pentaphosphatase activity"/>
    <property type="evidence" value="ECO:0007669"/>
    <property type="project" value="TreeGrafter"/>
</dbReference>
<dbReference type="Pfam" id="PF00293">
    <property type="entry name" value="NUDIX"/>
    <property type="match status" value="1"/>
</dbReference>
<comment type="cofactor">
    <cofactor evidence="1">
        <name>Mg(2+)</name>
        <dbReference type="ChEBI" id="CHEBI:18420"/>
    </cofactor>
</comment>
<dbReference type="GO" id="GO:0071543">
    <property type="term" value="P:diphosphoinositol polyphosphate metabolic process"/>
    <property type="evidence" value="ECO:0007669"/>
    <property type="project" value="TreeGrafter"/>
</dbReference>
<dbReference type="PANTHER" id="PTHR12629">
    <property type="entry name" value="DIPHOSPHOINOSITOL POLYPHOSPHATE PHOSPHOHYDROLASE"/>
    <property type="match status" value="1"/>
</dbReference>
<keyword evidence="7" id="KW-1185">Reference proteome</keyword>
<dbReference type="InterPro" id="IPR047198">
    <property type="entry name" value="DDP-like_NUDIX"/>
</dbReference>
<name>A0A9P6TA39_9BASI</name>
<dbReference type="EMBL" id="MU167288">
    <property type="protein sequence ID" value="KAG0144787.1"/>
    <property type="molecule type" value="Genomic_DNA"/>
</dbReference>
<comment type="caution">
    <text evidence="6">The sequence shown here is derived from an EMBL/GenBank/DDBJ whole genome shotgun (WGS) entry which is preliminary data.</text>
</comment>
<evidence type="ECO:0000256" key="3">
    <source>
        <dbReference type="ARBA" id="ARBA00022801"/>
    </source>
</evidence>
<gene>
    <name evidence="6" type="ORF">CROQUDRAFT_659464</name>
</gene>
<accession>A0A9P6TA39</accession>
<keyword evidence="4" id="KW-0460">Magnesium</keyword>
<evidence type="ECO:0000256" key="1">
    <source>
        <dbReference type="ARBA" id="ARBA00001946"/>
    </source>
</evidence>
<reference evidence="6" key="1">
    <citation type="submission" date="2013-11" db="EMBL/GenBank/DDBJ databases">
        <title>Genome sequence of the fusiform rust pathogen reveals effectors for host alternation and coevolution with pine.</title>
        <authorList>
            <consortium name="DOE Joint Genome Institute"/>
            <person name="Smith K."/>
            <person name="Pendleton A."/>
            <person name="Kubisiak T."/>
            <person name="Anderson C."/>
            <person name="Salamov A."/>
            <person name="Aerts A."/>
            <person name="Riley R."/>
            <person name="Clum A."/>
            <person name="Lindquist E."/>
            <person name="Ence D."/>
            <person name="Campbell M."/>
            <person name="Kronenberg Z."/>
            <person name="Feau N."/>
            <person name="Dhillon B."/>
            <person name="Hamelin R."/>
            <person name="Burleigh J."/>
            <person name="Smith J."/>
            <person name="Yandell M."/>
            <person name="Nelson C."/>
            <person name="Grigoriev I."/>
            <person name="Davis J."/>
        </authorList>
    </citation>
    <scope>NUCLEOTIDE SEQUENCE</scope>
    <source>
        <strain evidence="6">G11</strain>
    </source>
</reference>
<dbReference type="OrthoDB" id="2011998at2759"/>
<evidence type="ECO:0000313" key="7">
    <source>
        <dbReference type="Proteomes" id="UP000886653"/>
    </source>
</evidence>
<dbReference type="GO" id="GO:1901907">
    <property type="term" value="P:diadenosine pentaphosphate catabolic process"/>
    <property type="evidence" value="ECO:0007669"/>
    <property type="project" value="TreeGrafter"/>
</dbReference>
<keyword evidence="3" id="KW-0378">Hydrolase</keyword>
<evidence type="ECO:0000313" key="6">
    <source>
        <dbReference type="EMBL" id="KAG0144787.1"/>
    </source>
</evidence>
<dbReference type="PANTHER" id="PTHR12629:SF0">
    <property type="entry name" value="DIPHOSPHOINOSITOL-POLYPHOSPHATE DIPHOSPHATASE"/>
    <property type="match status" value="1"/>
</dbReference>
<evidence type="ECO:0000256" key="4">
    <source>
        <dbReference type="ARBA" id="ARBA00022842"/>
    </source>
</evidence>
<evidence type="ECO:0000256" key="2">
    <source>
        <dbReference type="ARBA" id="ARBA00022723"/>
    </source>
</evidence>
<sequence length="158" mass="18578">MPKDPKVIPRQVAVAIPFRPWKGPDNPARFLLVSSRKHQDRWVFPKGEIEPKTDDDDPGRAALREAWEEGGIRGKIVRMLHRSQDTKPHKRVTDEFVSRAEYSFWLMEVSEEWKEWPEVSERKRKWVEQQEASDLVAWRADGQVEALEKILESELFTS</sequence>
<dbReference type="GO" id="GO:0046872">
    <property type="term" value="F:metal ion binding"/>
    <property type="evidence" value="ECO:0007669"/>
    <property type="project" value="UniProtKB-KW"/>
</dbReference>